<keyword evidence="14" id="KW-0670">Pyruvate</keyword>
<feature type="binding site" evidence="9">
    <location>
        <position position="266"/>
    </location>
    <ligand>
        <name>NAD(+)</name>
        <dbReference type="ChEBI" id="CHEBI:57540"/>
    </ligand>
</feature>
<keyword evidence="3 9" id="KW-0274">FAD</keyword>
<dbReference type="GO" id="GO:0016668">
    <property type="term" value="F:oxidoreductase activity, acting on a sulfur group of donors, NAD(P) as acceptor"/>
    <property type="evidence" value="ECO:0007669"/>
    <property type="project" value="InterPro"/>
</dbReference>
<proteinExistence type="inferred from homology"/>
<feature type="domain" description="FAD/NAD(P)-binding" evidence="13">
    <location>
        <begin position="4"/>
        <end position="320"/>
    </location>
</feature>
<dbReference type="EMBL" id="JACIEN010000004">
    <property type="protein sequence ID" value="MBB4018256.1"/>
    <property type="molecule type" value="Genomic_DNA"/>
</dbReference>
<evidence type="ECO:0000256" key="8">
    <source>
        <dbReference type="PIRSR" id="PIRSR000350-2"/>
    </source>
</evidence>
<evidence type="ECO:0000256" key="11">
    <source>
        <dbReference type="RuleBase" id="RU003691"/>
    </source>
</evidence>
<dbReference type="Gene3D" id="3.50.50.60">
    <property type="entry name" value="FAD/NAD(P)-binding domain"/>
    <property type="match status" value="2"/>
</dbReference>
<dbReference type="PIRSF" id="PIRSF000350">
    <property type="entry name" value="Mercury_reductase_MerA"/>
    <property type="match status" value="1"/>
</dbReference>
<evidence type="ECO:0000313" key="14">
    <source>
        <dbReference type="EMBL" id="MBB4018256.1"/>
    </source>
</evidence>
<dbReference type="AlphaFoldDB" id="A0A840C5R7"/>
<feature type="binding site" evidence="9">
    <location>
        <position position="199"/>
    </location>
    <ligand>
        <name>NAD(+)</name>
        <dbReference type="ChEBI" id="CHEBI:57540"/>
    </ligand>
</feature>
<keyword evidence="5 11" id="KW-0560">Oxidoreductase</keyword>
<name>A0A840C5R7_9HYPH</name>
<dbReference type="InterPro" id="IPR023753">
    <property type="entry name" value="FAD/NAD-binding_dom"/>
</dbReference>
<dbReference type="Gene3D" id="3.30.390.30">
    <property type="match status" value="1"/>
</dbReference>
<dbReference type="GO" id="GO:0003955">
    <property type="term" value="F:NAD(P)H dehydrogenase (quinone) activity"/>
    <property type="evidence" value="ECO:0007669"/>
    <property type="project" value="TreeGrafter"/>
</dbReference>
<sequence length="460" mass="49073">MHDYDAIIIGTGQAGPALAARLSEAGMRLAVIERKFFGGTCVNTGCIPTKALVASAYAAHMAHRAADFGVAIQGEVAVDMERVKARKDAISGKSRSGVESWVRGLANCTVLQGHARFTGPDTVVVGGETLRAKRIFINVGGRAAAPPIPGLDSTPYLTNSSMMDVSELPEHLVVIGGSYIGLEFAQMYRRFGSRVTVVEMAPRLIAREDEDISAAVAEILEKEGVALRLGAECTSVSGREGSITVKVDCTRGAPEIAASHLLVATGRRPNTDDLGLDAAGVETDERGYITVDDQLRTNVEGIWALGDCNGRGAFTHTAYNDFEIVAANLLDDDPRRVDDRIPAYCLYTDPPLGRAGMSEAEARKAGKRYLVAQRPMARVGRAVEKGEALGFMKILVDAGDRRILGAALLGVGCDEVVHTILDVMYAKAPYDVMQRAMHIHPTVSELLPTMLGDLKPADAA</sequence>
<dbReference type="SUPFAM" id="SSF51905">
    <property type="entry name" value="FAD/NAD(P)-binding domain"/>
    <property type="match status" value="1"/>
</dbReference>
<dbReference type="PRINTS" id="PR00411">
    <property type="entry name" value="PNDRDTASEI"/>
</dbReference>
<evidence type="ECO:0000259" key="12">
    <source>
        <dbReference type="Pfam" id="PF02852"/>
    </source>
</evidence>
<keyword evidence="6" id="KW-1015">Disulfide bond</keyword>
<dbReference type="PANTHER" id="PTHR43014">
    <property type="entry name" value="MERCURIC REDUCTASE"/>
    <property type="match status" value="1"/>
</dbReference>
<feature type="binding site" evidence="9">
    <location>
        <position position="307"/>
    </location>
    <ligand>
        <name>FAD</name>
        <dbReference type="ChEBI" id="CHEBI:57692"/>
    </ligand>
</feature>
<dbReference type="PANTHER" id="PTHR43014:SF2">
    <property type="entry name" value="MERCURIC REDUCTASE"/>
    <property type="match status" value="1"/>
</dbReference>
<feature type="disulfide bond" description="Redox-active" evidence="10">
    <location>
        <begin position="41"/>
        <end position="46"/>
    </location>
</feature>
<dbReference type="InterPro" id="IPR016156">
    <property type="entry name" value="FAD/NAD-linked_Rdtase_dimer_sf"/>
</dbReference>
<reference evidence="14 15" key="1">
    <citation type="submission" date="2020-08" db="EMBL/GenBank/DDBJ databases">
        <title>Genomic Encyclopedia of Type Strains, Phase IV (KMG-IV): sequencing the most valuable type-strain genomes for metagenomic binning, comparative biology and taxonomic classification.</title>
        <authorList>
            <person name="Goeker M."/>
        </authorList>
    </citation>
    <scope>NUCLEOTIDE SEQUENCE [LARGE SCALE GENOMIC DNA]</scope>
    <source>
        <strain evidence="14 15">DSM 103737</strain>
    </source>
</reference>
<comment type="cofactor">
    <cofactor evidence="9">
        <name>FAD</name>
        <dbReference type="ChEBI" id="CHEBI:57692"/>
    </cofactor>
    <text evidence="9">Binds 1 FAD per subunit.</text>
</comment>
<evidence type="ECO:0000256" key="7">
    <source>
        <dbReference type="ARBA" id="ARBA00023284"/>
    </source>
</evidence>
<evidence type="ECO:0000256" key="2">
    <source>
        <dbReference type="ARBA" id="ARBA00022630"/>
    </source>
</evidence>
<keyword evidence="9" id="KW-0547">Nucleotide-binding</keyword>
<keyword evidence="7 11" id="KW-0676">Redox-active center</keyword>
<dbReference type="RefSeq" id="WP_183317268.1">
    <property type="nucleotide sequence ID" value="NZ_JACIEN010000004.1"/>
</dbReference>
<dbReference type="Proteomes" id="UP000577362">
    <property type="component" value="Unassembled WGS sequence"/>
</dbReference>
<feature type="binding site" evidence="9">
    <location>
        <begin position="176"/>
        <end position="183"/>
    </location>
    <ligand>
        <name>NAD(+)</name>
        <dbReference type="ChEBI" id="CHEBI:57540"/>
    </ligand>
</feature>
<dbReference type="InterPro" id="IPR036188">
    <property type="entry name" value="FAD/NAD-bd_sf"/>
</dbReference>
<accession>A0A840C5R7</accession>
<evidence type="ECO:0000256" key="10">
    <source>
        <dbReference type="PIRSR" id="PIRSR000350-4"/>
    </source>
</evidence>
<feature type="domain" description="Pyridine nucleotide-disulphide oxidoreductase dimerisation" evidence="12">
    <location>
        <begin position="344"/>
        <end position="450"/>
    </location>
</feature>
<protein>
    <submittedName>
        <fullName evidence="14">Pyruvate/2-oxoglutarate dehydrogenase complex dihydrolipoamide dehydrogenase (E3) component</fullName>
    </submittedName>
</protein>
<dbReference type="InterPro" id="IPR001100">
    <property type="entry name" value="Pyr_nuc-diS_OxRdtase"/>
</dbReference>
<feature type="active site" description="Proton acceptor" evidence="8">
    <location>
        <position position="440"/>
    </location>
</feature>
<keyword evidence="2 11" id="KW-0285">Flavoprotein</keyword>
<dbReference type="Pfam" id="PF07992">
    <property type="entry name" value="Pyr_redox_2"/>
    <property type="match status" value="1"/>
</dbReference>
<evidence type="ECO:0000256" key="3">
    <source>
        <dbReference type="ARBA" id="ARBA00022827"/>
    </source>
</evidence>
<dbReference type="GO" id="GO:0050660">
    <property type="term" value="F:flavin adenine dinucleotide binding"/>
    <property type="evidence" value="ECO:0007669"/>
    <property type="project" value="TreeGrafter"/>
</dbReference>
<dbReference type="InterPro" id="IPR012999">
    <property type="entry name" value="Pyr_OxRdtase_I_AS"/>
</dbReference>
<dbReference type="PROSITE" id="PS00076">
    <property type="entry name" value="PYRIDINE_REDOX_1"/>
    <property type="match status" value="1"/>
</dbReference>
<gene>
    <name evidence="14" type="ORF">GGR16_003303</name>
</gene>
<comment type="caution">
    <text evidence="14">The sequence shown here is derived from an EMBL/GenBank/DDBJ whole genome shotgun (WGS) entry which is preliminary data.</text>
</comment>
<organism evidence="14 15">
    <name type="scientific">Chelatococcus caeni</name>
    <dbReference type="NCBI Taxonomy" id="1348468"/>
    <lineage>
        <taxon>Bacteria</taxon>
        <taxon>Pseudomonadati</taxon>
        <taxon>Pseudomonadota</taxon>
        <taxon>Alphaproteobacteria</taxon>
        <taxon>Hyphomicrobiales</taxon>
        <taxon>Chelatococcaceae</taxon>
        <taxon>Chelatococcus</taxon>
    </lineage>
</organism>
<keyword evidence="4" id="KW-0521">NADP</keyword>
<dbReference type="NCBIfam" id="NF004992">
    <property type="entry name" value="PRK06370.1-4"/>
    <property type="match status" value="1"/>
</dbReference>
<evidence type="ECO:0000256" key="6">
    <source>
        <dbReference type="ARBA" id="ARBA00023157"/>
    </source>
</evidence>
<evidence type="ECO:0000256" key="1">
    <source>
        <dbReference type="ARBA" id="ARBA00007532"/>
    </source>
</evidence>
<evidence type="ECO:0000313" key="15">
    <source>
        <dbReference type="Proteomes" id="UP000577362"/>
    </source>
</evidence>
<evidence type="ECO:0000256" key="9">
    <source>
        <dbReference type="PIRSR" id="PIRSR000350-3"/>
    </source>
</evidence>
<keyword evidence="9" id="KW-0520">NAD</keyword>
<comment type="similarity">
    <text evidence="1 11">Belongs to the class-I pyridine nucleotide-disulfide oxidoreductase family.</text>
</comment>
<feature type="binding site" evidence="9">
    <location>
        <position position="50"/>
    </location>
    <ligand>
        <name>FAD</name>
        <dbReference type="ChEBI" id="CHEBI:57692"/>
    </ligand>
</feature>
<dbReference type="InterPro" id="IPR004099">
    <property type="entry name" value="Pyr_nucl-diS_OxRdtase_dimer"/>
</dbReference>
<dbReference type="SUPFAM" id="SSF55424">
    <property type="entry name" value="FAD/NAD-linked reductases, dimerisation (C-terminal) domain"/>
    <property type="match status" value="1"/>
</dbReference>
<evidence type="ECO:0000259" key="13">
    <source>
        <dbReference type="Pfam" id="PF07992"/>
    </source>
</evidence>
<dbReference type="Pfam" id="PF02852">
    <property type="entry name" value="Pyr_redox_dim"/>
    <property type="match status" value="1"/>
</dbReference>
<evidence type="ECO:0000256" key="4">
    <source>
        <dbReference type="ARBA" id="ARBA00022857"/>
    </source>
</evidence>
<keyword evidence="15" id="KW-1185">Reference proteome</keyword>
<dbReference type="PRINTS" id="PR00368">
    <property type="entry name" value="FADPNR"/>
</dbReference>
<evidence type="ECO:0000256" key="5">
    <source>
        <dbReference type="ARBA" id="ARBA00023002"/>
    </source>
</evidence>